<feature type="non-terminal residue" evidence="2">
    <location>
        <position position="274"/>
    </location>
</feature>
<accession>A0A6A4Y7Y2</accession>
<dbReference type="EMBL" id="VJMH01006167">
    <property type="protein sequence ID" value="KAF0691265.1"/>
    <property type="molecule type" value="Genomic_DNA"/>
</dbReference>
<feature type="transmembrane region" description="Helical" evidence="1">
    <location>
        <begin position="29"/>
        <end position="53"/>
    </location>
</feature>
<keyword evidence="1" id="KW-1133">Transmembrane helix</keyword>
<dbReference type="AlphaFoldDB" id="A0A6A4Y7Y2"/>
<reference evidence="2" key="1">
    <citation type="submission" date="2019-06" db="EMBL/GenBank/DDBJ databases">
        <title>Genomics analysis of Aphanomyces spp. identifies a new class of oomycete effector associated with host adaptation.</title>
        <authorList>
            <person name="Gaulin E."/>
        </authorList>
    </citation>
    <scope>NUCLEOTIDE SEQUENCE</scope>
    <source>
        <strain evidence="2">CBS 578.67</strain>
    </source>
</reference>
<keyword evidence="1" id="KW-0812">Transmembrane</keyword>
<dbReference type="OrthoDB" id="78977at2759"/>
<comment type="caution">
    <text evidence="2">The sequence shown here is derived from an EMBL/GenBank/DDBJ whole genome shotgun (WGS) entry which is preliminary data.</text>
</comment>
<protein>
    <submittedName>
        <fullName evidence="2">Uncharacterized protein</fullName>
    </submittedName>
</protein>
<sequence>MAPPITRPAFLHTINNSTPAPFTTRHQHILAFLGIAYLLFTVGCGIYFVHLLVPSVANDFWWPQFNASGVQTFLGDVYNARLALTPSAPLDLFAVGRFKAYNQPTTFMDVSPSFARSILLDTLPLDAAIKAMRTTSFDLNIHMFTSYCWADFDHAYEMAHTPARQLRCAVNHTTNAAVYLEGLLRNVRTDDMQSSGFFGMTNQTIFDPISGLPPNGSTWVQAILAHAWVSVVDEAALWTSHGLTQWRTQLQNLREPQLDQSISIVNALGLAQTM</sequence>
<organism evidence="2">
    <name type="scientific">Aphanomyces stellatus</name>
    <dbReference type="NCBI Taxonomy" id="120398"/>
    <lineage>
        <taxon>Eukaryota</taxon>
        <taxon>Sar</taxon>
        <taxon>Stramenopiles</taxon>
        <taxon>Oomycota</taxon>
        <taxon>Saprolegniomycetes</taxon>
        <taxon>Saprolegniales</taxon>
        <taxon>Verrucalvaceae</taxon>
        <taxon>Aphanomyces</taxon>
    </lineage>
</organism>
<evidence type="ECO:0000256" key="1">
    <source>
        <dbReference type="SAM" id="Phobius"/>
    </source>
</evidence>
<proteinExistence type="predicted"/>
<evidence type="ECO:0000313" key="2">
    <source>
        <dbReference type="EMBL" id="KAF0691265.1"/>
    </source>
</evidence>
<keyword evidence="1" id="KW-0472">Membrane</keyword>
<gene>
    <name evidence="2" type="ORF">As57867_017412</name>
</gene>
<name>A0A6A4Y7Y2_9STRA</name>